<dbReference type="PROSITE" id="PS00050">
    <property type="entry name" value="RIBOSOMAL_L23"/>
    <property type="match status" value="1"/>
</dbReference>
<dbReference type="NCBIfam" id="NF004363">
    <property type="entry name" value="PRK05738.2-4"/>
    <property type="match status" value="1"/>
</dbReference>
<keyword evidence="4 6" id="KW-0689">Ribosomal protein</keyword>
<dbReference type="InterPro" id="IPR001014">
    <property type="entry name" value="Ribosomal_uL23_CS"/>
</dbReference>
<keyword evidence="5 6" id="KW-0687">Ribonucleoprotein</keyword>
<evidence type="ECO:0000256" key="3">
    <source>
        <dbReference type="ARBA" id="ARBA00022884"/>
    </source>
</evidence>
<dbReference type="Gene3D" id="3.30.70.330">
    <property type="match status" value="1"/>
</dbReference>
<dbReference type="EMBL" id="JAGSOY010000031">
    <property type="protein sequence ID" value="MBU2712124.1"/>
    <property type="molecule type" value="Genomic_DNA"/>
</dbReference>
<dbReference type="Proteomes" id="UP000690515">
    <property type="component" value="Unassembled WGS sequence"/>
</dbReference>
<comment type="subunit">
    <text evidence="6">Part of the 50S ribosomal subunit. Contacts protein L29, and trigger factor when it is bound to the ribosome.</text>
</comment>
<keyword evidence="3 6" id="KW-0694">RNA-binding</keyword>
<keyword evidence="9" id="KW-1185">Reference proteome</keyword>
<dbReference type="RefSeq" id="WP_215820362.1">
    <property type="nucleotide sequence ID" value="NZ_JAGSOY010000031.1"/>
</dbReference>
<evidence type="ECO:0000313" key="9">
    <source>
        <dbReference type="Proteomes" id="UP000690515"/>
    </source>
</evidence>
<sequence>MNQERVFKVLLGPHISEKATVLAENNGQYVFRVAKDATKREVKKSVETLFDVKVKSIQTLNTKGKTKRTTHGLGKRPDWKKAYVRLEQGQEIDFVDAE</sequence>
<evidence type="ECO:0000256" key="6">
    <source>
        <dbReference type="HAMAP-Rule" id="MF_01369"/>
    </source>
</evidence>
<dbReference type="HAMAP" id="MF_01369_B">
    <property type="entry name" value="Ribosomal_uL23_B"/>
    <property type="match status" value="1"/>
</dbReference>
<dbReference type="Pfam" id="PF00276">
    <property type="entry name" value="Ribosomal_L23"/>
    <property type="match status" value="1"/>
</dbReference>
<name>A0ABS5ZDQ5_9GAMM</name>
<comment type="caution">
    <text evidence="8">The sequence shown here is derived from an EMBL/GenBank/DDBJ whole genome shotgun (WGS) entry which is preliminary data.</text>
</comment>
<gene>
    <name evidence="6 8" type="primary">rplW</name>
    <name evidence="8" type="ORF">KCG35_13745</name>
</gene>
<accession>A0ABS5ZDQ5</accession>
<dbReference type="PANTHER" id="PTHR11620">
    <property type="entry name" value="60S RIBOSOMAL PROTEIN L23A"/>
    <property type="match status" value="1"/>
</dbReference>
<dbReference type="NCBIfam" id="NF004359">
    <property type="entry name" value="PRK05738.1-3"/>
    <property type="match status" value="1"/>
</dbReference>
<dbReference type="InterPro" id="IPR012677">
    <property type="entry name" value="Nucleotide-bd_a/b_plait_sf"/>
</dbReference>
<keyword evidence="2 6" id="KW-0699">rRNA-binding</keyword>
<dbReference type="InterPro" id="IPR013025">
    <property type="entry name" value="Ribosomal_uL23-like"/>
</dbReference>
<evidence type="ECO:0000256" key="4">
    <source>
        <dbReference type="ARBA" id="ARBA00022980"/>
    </source>
</evidence>
<evidence type="ECO:0000256" key="1">
    <source>
        <dbReference type="ARBA" id="ARBA00006700"/>
    </source>
</evidence>
<evidence type="ECO:0000256" key="7">
    <source>
        <dbReference type="RuleBase" id="RU003934"/>
    </source>
</evidence>
<comment type="function">
    <text evidence="6">One of the early assembly proteins it binds 23S rRNA. One of the proteins that surrounds the polypeptide exit tunnel on the outside of the ribosome. Forms the main docking site for trigger factor binding to the ribosome.</text>
</comment>
<evidence type="ECO:0000313" key="8">
    <source>
        <dbReference type="EMBL" id="MBU2712124.1"/>
    </source>
</evidence>
<evidence type="ECO:0000256" key="2">
    <source>
        <dbReference type="ARBA" id="ARBA00022730"/>
    </source>
</evidence>
<dbReference type="GO" id="GO:0005840">
    <property type="term" value="C:ribosome"/>
    <property type="evidence" value="ECO:0007669"/>
    <property type="project" value="UniProtKB-KW"/>
</dbReference>
<protein>
    <recommendedName>
        <fullName evidence="6">Large ribosomal subunit protein uL23</fullName>
    </recommendedName>
</protein>
<dbReference type="InterPro" id="IPR012678">
    <property type="entry name" value="Ribosomal_uL23/eL15/eS24_sf"/>
</dbReference>
<comment type="similarity">
    <text evidence="1 6 7">Belongs to the universal ribosomal protein uL23 family.</text>
</comment>
<proteinExistence type="inferred from homology"/>
<reference evidence="8 9" key="1">
    <citation type="submission" date="2021-04" db="EMBL/GenBank/DDBJ databases">
        <authorList>
            <person name="Pira H."/>
            <person name="Risdian C."/>
            <person name="Wink J."/>
        </authorList>
    </citation>
    <scope>NUCLEOTIDE SEQUENCE [LARGE SCALE GENOMIC DNA]</scope>
    <source>
        <strain evidence="8 9">WH53</strain>
    </source>
</reference>
<evidence type="ECO:0000256" key="5">
    <source>
        <dbReference type="ARBA" id="ARBA00023274"/>
    </source>
</evidence>
<organism evidence="8 9">
    <name type="scientific">Zooshikella harenae</name>
    <dbReference type="NCBI Taxonomy" id="2827238"/>
    <lineage>
        <taxon>Bacteria</taxon>
        <taxon>Pseudomonadati</taxon>
        <taxon>Pseudomonadota</taxon>
        <taxon>Gammaproteobacteria</taxon>
        <taxon>Oceanospirillales</taxon>
        <taxon>Zooshikellaceae</taxon>
        <taxon>Zooshikella</taxon>
    </lineage>
</organism>
<dbReference type="SUPFAM" id="SSF54189">
    <property type="entry name" value="Ribosomal proteins S24e, L23 and L15e"/>
    <property type="match status" value="1"/>
</dbReference>